<organism evidence="2 3">
    <name type="scientific">Aureobasidium pullulans</name>
    <name type="common">Black yeast</name>
    <name type="synonym">Pullularia pullulans</name>
    <dbReference type="NCBI Taxonomy" id="5580"/>
    <lineage>
        <taxon>Eukaryota</taxon>
        <taxon>Fungi</taxon>
        <taxon>Dikarya</taxon>
        <taxon>Ascomycota</taxon>
        <taxon>Pezizomycotina</taxon>
        <taxon>Dothideomycetes</taxon>
        <taxon>Dothideomycetidae</taxon>
        <taxon>Dothideales</taxon>
        <taxon>Saccotheciaceae</taxon>
        <taxon>Aureobasidium</taxon>
    </lineage>
</organism>
<accession>A0A4S9XQ93</accession>
<feature type="region of interest" description="Disordered" evidence="1">
    <location>
        <begin position="43"/>
        <end position="82"/>
    </location>
</feature>
<comment type="caution">
    <text evidence="2">The sequence shown here is derived from an EMBL/GenBank/DDBJ whole genome shotgun (WGS) entry which is preliminary data.</text>
</comment>
<dbReference type="Proteomes" id="UP000310039">
    <property type="component" value="Unassembled WGS sequence"/>
</dbReference>
<gene>
    <name evidence="2" type="ORF">D6C84_06005</name>
</gene>
<evidence type="ECO:0000256" key="1">
    <source>
        <dbReference type="SAM" id="MobiDB-lite"/>
    </source>
</evidence>
<evidence type="ECO:0000313" key="2">
    <source>
        <dbReference type="EMBL" id="THZ82142.1"/>
    </source>
</evidence>
<name>A0A4S9XQ93_AURPU</name>
<feature type="compositionally biased region" description="Polar residues" evidence="1">
    <location>
        <begin position="1"/>
        <end position="14"/>
    </location>
</feature>
<feature type="compositionally biased region" description="Polar residues" evidence="1">
    <location>
        <begin position="59"/>
        <end position="74"/>
    </location>
</feature>
<dbReference type="AlphaFoldDB" id="A0A4S9XQ93"/>
<dbReference type="EMBL" id="QZBT01000083">
    <property type="protein sequence ID" value="THZ82142.1"/>
    <property type="molecule type" value="Genomic_DNA"/>
</dbReference>
<proteinExistence type="predicted"/>
<evidence type="ECO:0000313" key="3">
    <source>
        <dbReference type="Proteomes" id="UP000310039"/>
    </source>
</evidence>
<reference evidence="2 3" key="1">
    <citation type="submission" date="2018-10" db="EMBL/GenBank/DDBJ databases">
        <title>Fifty Aureobasidium pullulans genomes reveal a recombining polyextremotolerant generalist.</title>
        <authorList>
            <person name="Gostincar C."/>
            <person name="Turk M."/>
            <person name="Zajc J."/>
            <person name="Gunde-Cimerman N."/>
        </authorList>
    </citation>
    <scope>NUCLEOTIDE SEQUENCE [LARGE SCALE GENOMIC DNA]</scope>
    <source>
        <strain evidence="2 3">EXF-3403</strain>
    </source>
</reference>
<sequence>MAQIYISASNSTTPPHFDTPPPSTHHIHFPTLKATNSTTMASNGNRIEAWDPNPFTAPPNANVSNSQTMTSPQAQAARAKSEKVMEALRNGDTEEANRLMGKQENYDSLVPGIAKLKKRFLGEKKEGKAV</sequence>
<protein>
    <submittedName>
        <fullName evidence="2">Uncharacterized protein</fullName>
    </submittedName>
</protein>
<feature type="region of interest" description="Disordered" evidence="1">
    <location>
        <begin position="1"/>
        <end position="29"/>
    </location>
</feature>